<proteinExistence type="predicted"/>
<evidence type="ECO:0000313" key="3">
    <source>
        <dbReference type="Proteomes" id="UP001605036"/>
    </source>
</evidence>
<organism evidence="2 3">
    <name type="scientific">Riccia fluitans</name>
    <dbReference type="NCBI Taxonomy" id="41844"/>
    <lineage>
        <taxon>Eukaryota</taxon>
        <taxon>Viridiplantae</taxon>
        <taxon>Streptophyta</taxon>
        <taxon>Embryophyta</taxon>
        <taxon>Marchantiophyta</taxon>
        <taxon>Marchantiopsida</taxon>
        <taxon>Marchantiidae</taxon>
        <taxon>Marchantiales</taxon>
        <taxon>Ricciaceae</taxon>
        <taxon>Riccia</taxon>
    </lineage>
</organism>
<dbReference type="EMBL" id="JBHFFA010000001">
    <property type="protein sequence ID" value="KAL2649492.1"/>
    <property type="molecule type" value="Genomic_DNA"/>
</dbReference>
<dbReference type="PANTHER" id="PTHR31321">
    <property type="entry name" value="ACYL-COA THIOESTER HYDROLASE YBHC-RELATED"/>
    <property type="match status" value="1"/>
</dbReference>
<gene>
    <name evidence="2" type="ORF">R1flu_017620</name>
</gene>
<keyword evidence="3" id="KW-1185">Reference proteome</keyword>
<dbReference type="AlphaFoldDB" id="A0ABD1ZEI7"/>
<protein>
    <submittedName>
        <fullName evidence="2">Uncharacterized protein</fullName>
    </submittedName>
</protein>
<reference evidence="2 3" key="1">
    <citation type="submission" date="2024-09" db="EMBL/GenBank/DDBJ databases">
        <title>Chromosome-scale assembly of Riccia fluitans.</title>
        <authorList>
            <person name="Paukszto L."/>
            <person name="Sawicki J."/>
            <person name="Karawczyk K."/>
            <person name="Piernik-Szablinska J."/>
            <person name="Szczecinska M."/>
            <person name="Mazdziarz M."/>
        </authorList>
    </citation>
    <scope>NUCLEOTIDE SEQUENCE [LARGE SCALE GENOMIC DNA]</scope>
    <source>
        <strain evidence="2">Rf_01</strain>
        <tissue evidence="2">Aerial parts of the thallus</tissue>
    </source>
</reference>
<feature type="compositionally biased region" description="Basic and acidic residues" evidence="1">
    <location>
        <begin position="9"/>
        <end position="23"/>
    </location>
</feature>
<dbReference type="Gene3D" id="2.160.20.10">
    <property type="entry name" value="Single-stranded right-handed beta-helix, Pectin lyase-like"/>
    <property type="match status" value="1"/>
</dbReference>
<dbReference type="InterPro" id="IPR012334">
    <property type="entry name" value="Pectin_lyas_fold"/>
</dbReference>
<evidence type="ECO:0000313" key="2">
    <source>
        <dbReference type="EMBL" id="KAL2649492.1"/>
    </source>
</evidence>
<feature type="region of interest" description="Disordered" evidence="1">
    <location>
        <begin position="1"/>
        <end position="23"/>
    </location>
</feature>
<sequence length="92" mass="10548">MSFSGVSSREMEIPSRWNNRDDASNEKTACYYDYRCFGPGSDTKKIVPWARVLRSEDADLYLSTAFIDPQRTWISAYDSIQKRPTMPTPLSA</sequence>
<evidence type="ECO:0000256" key="1">
    <source>
        <dbReference type="SAM" id="MobiDB-lite"/>
    </source>
</evidence>
<dbReference type="PANTHER" id="PTHR31321:SF12">
    <property type="entry name" value="PECTINESTERASE 31"/>
    <property type="match status" value="1"/>
</dbReference>
<comment type="caution">
    <text evidence="2">The sequence shown here is derived from an EMBL/GenBank/DDBJ whole genome shotgun (WGS) entry which is preliminary data.</text>
</comment>
<name>A0ABD1ZEI7_9MARC</name>
<accession>A0ABD1ZEI7</accession>
<dbReference type="Proteomes" id="UP001605036">
    <property type="component" value="Unassembled WGS sequence"/>
</dbReference>